<evidence type="ECO:0000313" key="3">
    <source>
        <dbReference type="EMBL" id="PSR29522.1"/>
    </source>
</evidence>
<feature type="chain" id="PRO_5015594265" evidence="2">
    <location>
        <begin position="27"/>
        <end position="334"/>
    </location>
</feature>
<dbReference type="Proteomes" id="UP000242705">
    <property type="component" value="Unassembled WGS sequence"/>
</dbReference>
<dbReference type="PROSITE" id="PS51257">
    <property type="entry name" value="PROKAR_LIPOPROTEIN"/>
    <property type="match status" value="1"/>
</dbReference>
<comment type="caution">
    <text evidence="3">The sequence shown here is derived from an EMBL/GenBank/DDBJ whole genome shotgun (WGS) entry which is preliminary data.</text>
</comment>
<evidence type="ECO:0000313" key="4">
    <source>
        <dbReference type="Proteomes" id="UP000242705"/>
    </source>
</evidence>
<dbReference type="AlphaFoldDB" id="A0A2T2X4V7"/>
<feature type="compositionally biased region" description="Low complexity" evidence="1">
    <location>
        <begin position="40"/>
        <end position="53"/>
    </location>
</feature>
<sequence length="334" mass="35883">MKRRSLLIPGSALALLSLTGCGLSGAAQITPTHNGSYNISGTVTTSGGTQTQHHSPETSSSANRTAPGASNAQDAASPPSTTFSATSSITSPFNPVVQQAMGDIKKFTALPLEAPEVIPSSIYHFAGGYLTALTSTGPNHWTVHLRDTTQQEPVNSPNIGQVLSSLPNVGSFGIRQLASNQVGTPSLDMTTLRQFNPLWRPNQSILNATGKEHIIVGGRNAALEAVAYGFHGTFNDAKLTWQEGDWTIEITGGSPRYEQDIAFNLVNYLHAHYLPPFPGLIMIDVINQGPQGHTTAVTHMDWIDGRYLMHIDSRIPSFQNPVDTAKMAVSWNHY</sequence>
<organism evidence="3 4">
    <name type="scientific">Sulfobacillus thermosulfidooxidans</name>
    <dbReference type="NCBI Taxonomy" id="28034"/>
    <lineage>
        <taxon>Bacteria</taxon>
        <taxon>Bacillati</taxon>
        <taxon>Bacillota</taxon>
        <taxon>Clostridia</taxon>
        <taxon>Eubacteriales</taxon>
        <taxon>Clostridiales Family XVII. Incertae Sedis</taxon>
        <taxon>Sulfobacillus</taxon>
    </lineage>
</organism>
<name>A0A2T2X4V7_SULTH</name>
<keyword evidence="2" id="KW-0732">Signal</keyword>
<feature type="compositionally biased region" description="Polar residues" evidence="1">
    <location>
        <begin position="57"/>
        <end position="74"/>
    </location>
</feature>
<accession>A0A2T2X4V7</accession>
<feature type="signal peptide" evidence="2">
    <location>
        <begin position="1"/>
        <end position="26"/>
    </location>
</feature>
<feature type="region of interest" description="Disordered" evidence="1">
    <location>
        <begin position="40"/>
        <end position="89"/>
    </location>
</feature>
<protein>
    <submittedName>
        <fullName evidence="3">Uncharacterized protein</fullName>
    </submittedName>
</protein>
<proteinExistence type="predicted"/>
<feature type="compositionally biased region" description="Low complexity" evidence="1">
    <location>
        <begin position="75"/>
        <end position="89"/>
    </location>
</feature>
<evidence type="ECO:0000256" key="1">
    <source>
        <dbReference type="SAM" id="MobiDB-lite"/>
    </source>
</evidence>
<evidence type="ECO:0000256" key="2">
    <source>
        <dbReference type="SAM" id="SignalP"/>
    </source>
</evidence>
<gene>
    <name evidence="3" type="ORF">C7B47_02040</name>
</gene>
<dbReference type="EMBL" id="PXYX01000002">
    <property type="protein sequence ID" value="PSR29522.1"/>
    <property type="molecule type" value="Genomic_DNA"/>
</dbReference>
<reference evidence="3 4" key="1">
    <citation type="journal article" date="2014" name="BMC Genomics">
        <title>Comparison of environmental and isolate Sulfobacillus genomes reveals diverse carbon, sulfur, nitrogen, and hydrogen metabolisms.</title>
        <authorList>
            <person name="Justice N.B."/>
            <person name="Norman A."/>
            <person name="Brown C.T."/>
            <person name="Singh A."/>
            <person name="Thomas B.C."/>
            <person name="Banfield J.F."/>
        </authorList>
    </citation>
    <scope>NUCLEOTIDE SEQUENCE [LARGE SCALE GENOMIC DNA]</scope>
    <source>
        <strain evidence="3">AMDSBA5</strain>
    </source>
</reference>